<dbReference type="GO" id="GO:0016791">
    <property type="term" value="F:phosphatase activity"/>
    <property type="evidence" value="ECO:0007669"/>
    <property type="project" value="UniProtKB-ARBA"/>
</dbReference>
<evidence type="ECO:0000313" key="2">
    <source>
        <dbReference type="Proteomes" id="UP000054047"/>
    </source>
</evidence>
<keyword evidence="2" id="KW-1185">Reference proteome</keyword>
<dbReference type="EMBL" id="KN735981">
    <property type="protein sequence ID" value="KIH56278.1"/>
    <property type="molecule type" value="Genomic_DNA"/>
</dbReference>
<dbReference type="InterPro" id="IPR029033">
    <property type="entry name" value="His_PPase_superfam"/>
</dbReference>
<sequence>MMYIKDRNGLPMPEWFNRNRREFMNSMRRSLPVPYSASVTKLPMGVYHFTVSVADYHDRDILKLKQGYLMNKIISDLWKQWGEYEKNGSVQKKFIAYSTGKLVLVKQDWLIMAFLHSLGCGEEALGTTIPDFNALVIIELFEQMKKPMVRIHYKDNNMKAPKDITHAVRSCSFAPCHLIQFGLSGKRYRTDDPKSVCNLRSV</sequence>
<dbReference type="OrthoDB" id="258392at2759"/>
<name>A0A0C2CIP3_9BILA</name>
<dbReference type="Proteomes" id="UP000054047">
    <property type="component" value="Unassembled WGS sequence"/>
</dbReference>
<protein>
    <submittedName>
        <fullName evidence="1">Uncharacterized protein</fullName>
    </submittedName>
</protein>
<dbReference type="AlphaFoldDB" id="A0A0C2CIP3"/>
<accession>A0A0C2CIP3</accession>
<gene>
    <name evidence="1" type="ORF">ANCDUO_13542</name>
</gene>
<dbReference type="Gene3D" id="3.40.50.1240">
    <property type="entry name" value="Phosphoglycerate mutase-like"/>
    <property type="match status" value="1"/>
</dbReference>
<organism evidence="1 2">
    <name type="scientific">Ancylostoma duodenale</name>
    <dbReference type="NCBI Taxonomy" id="51022"/>
    <lineage>
        <taxon>Eukaryota</taxon>
        <taxon>Metazoa</taxon>
        <taxon>Ecdysozoa</taxon>
        <taxon>Nematoda</taxon>
        <taxon>Chromadorea</taxon>
        <taxon>Rhabditida</taxon>
        <taxon>Rhabditina</taxon>
        <taxon>Rhabditomorpha</taxon>
        <taxon>Strongyloidea</taxon>
        <taxon>Ancylostomatidae</taxon>
        <taxon>Ancylostomatinae</taxon>
        <taxon>Ancylostoma</taxon>
    </lineage>
</organism>
<dbReference type="SUPFAM" id="SSF53254">
    <property type="entry name" value="Phosphoglycerate mutase-like"/>
    <property type="match status" value="1"/>
</dbReference>
<evidence type="ECO:0000313" key="1">
    <source>
        <dbReference type="EMBL" id="KIH56278.1"/>
    </source>
</evidence>
<reference evidence="1 2" key="1">
    <citation type="submission" date="2013-12" db="EMBL/GenBank/DDBJ databases">
        <title>Draft genome of the parsitic nematode Ancylostoma duodenale.</title>
        <authorList>
            <person name="Mitreva M."/>
        </authorList>
    </citation>
    <scope>NUCLEOTIDE SEQUENCE [LARGE SCALE GENOMIC DNA]</scope>
    <source>
        <strain evidence="1 2">Zhejiang</strain>
    </source>
</reference>
<proteinExistence type="predicted"/>